<dbReference type="GO" id="GO:0016020">
    <property type="term" value="C:membrane"/>
    <property type="evidence" value="ECO:0007669"/>
    <property type="project" value="UniProtKB-SubCell"/>
</dbReference>
<dbReference type="PROSITE" id="PS50853">
    <property type="entry name" value="FN3"/>
    <property type="match status" value="2"/>
</dbReference>
<dbReference type="PROSITE" id="PS51236">
    <property type="entry name" value="TSP_CTER"/>
    <property type="match status" value="1"/>
</dbReference>
<evidence type="ECO:0000259" key="1">
    <source>
        <dbReference type="PROSITE" id="PS50853"/>
    </source>
</evidence>
<feature type="domain" description="Fibronectin type-III" evidence="1">
    <location>
        <begin position="555"/>
        <end position="640"/>
    </location>
</feature>
<dbReference type="GO" id="GO:0007155">
    <property type="term" value="P:cell adhesion"/>
    <property type="evidence" value="ECO:0007669"/>
    <property type="project" value="InterPro"/>
</dbReference>
<dbReference type="PANTHER" id="PTHR46957:SF3">
    <property type="entry name" value="CYTOKINE RECEPTOR"/>
    <property type="match status" value="1"/>
</dbReference>
<organism evidence="3 4">
    <name type="scientific">Acetivibrio saccincola</name>
    <dbReference type="NCBI Taxonomy" id="1677857"/>
    <lineage>
        <taxon>Bacteria</taxon>
        <taxon>Bacillati</taxon>
        <taxon>Bacillota</taxon>
        <taxon>Clostridia</taxon>
        <taxon>Eubacteriales</taxon>
        <taxon>Oscillospiraceae</taxon>
        <taxon>Acetivibrio</taxon>
    </lineage>
</organism>
<dbReference type="InterPro" id="IPR008859">
    <property type="entry name" value="Thrombospondin_C"/>
</dbReference>
<dbReference type="Gene3D" id="2.60.40.10">
    <property type="entry name" value="Immunoglobulins"/>
    <property type="match status" value="4"/>
</dbReference>
<dbReference type="SMART" id="SM00060">
    <property type="entry name" value="FN3"/>
    <property type="match status" value="4"/>
</dbReference>
<dbReference type="InterPro" id="IPR044060">
    <property type="entry name" value="Bacterial_rp_domain"/>
</dbReference>
<sequence length="1297" mass="145935">MVKFSKRLALILVVFLAFQLVLPGNFFWQNAGGYSDERDAIVEIQLAEIISDNESKGELKEQEREAGLEELVEEKEGREQGVFPEEIKETEEGGFIEKNRVTEQGGFQEENEEKEQYELAEEKEGTEAVGFDVVNYDCDGNIVSVAKKGIYVSEEGFHEYEYVENLPPKIISEPVTFFEIDKRKGELQLLDLSNWKAINLADGLKANWVVDATGTEVLQTVNSVPSVIISDIELTNDVMEGIWRVDTGNDDDFMGFAFGYQDEGHFYLFDWKQQDQSISNRMGLQGMCVKVVNTDETLSEYDFWNTAGVGEHIKTLYSNRISYKDYTDYGFTLKFQPGRFQITIKEGETVIETIEIEDDTYTTGKFGFYNCSQEMVRYKGFQREDLTRGEYVYNVDVLNYSGSSLKYSLLESPATMQIDKDTGKITWLLTEEDEGEHRVTVKVENEEGLYDTQSFTIKVVTDAVAPTVPGNLKIIEKDGASVTLNWNESYDNIKVSGYSIYRDGKIIATVDASSQTYTDIVEPGAYRYFVTAFDPSGNESGSSNEVIFDCEKPSRPGNVVRTNATVSTITISWEPSYDLTGVKGYKVYRDGEMIGVAEEEYFTDSGLEPDTVYTYAVKAFDGYENESEISGKLTAATKADTEPPTVPENLRILLQTGTSIIFNWSESEDNFKVAGYEIYRNGEHVGNSNVPSYTDAGVSAGTTYTYTVRAFDGAGNYSNFSSELIGIPMMPKIVGTEPLDEETIGGLSEKVYVYFLDSGNMTGSSALFEYSRDGITWSKFDSEVHGPNRKDPVTLYFYSNWDLESLKSGDYMVRCTVYDADGNSDERIVSYRVDRTPPEKVKNLNAISDSSSVVLTWDASEIDIPEDDIAPVVLGISPVDGTTFGKNAKITGLFASPYTTNIILMWNDVYDDDFAYFSVEQKDSLDGEYKKAGTIDNRLRMNTVDFMKEEKPKKLMEVTAVGNGWVRLNDESTNLPQNYKDSFEYGTEIKLTAIPDRDSEFAYWEDISNGRMISTNPVYRTIITSGENIKAVFYKKATEETEVFTVVFKDRGGRILKSTNVAKNQQAIPPKDQVMTGYQFVGWDRDFSSVTSNMVISPVFKRLPDKYIVTVEGGRLITGETKGEYKFDMPVKVVANEEEEGMKFSHWTMDGRKVSLEPEYVFFMPKKDIVLTAVFVEDAEIIDTAPFITLSEDVIVNKDDKTMIFVANRSVGEGYTLIESGVILLKAGADYEGEITLGTENILRGRIHNDSTDQFYVRKINVADGDIWYGRAYLIYEDGDGNIFTVYSENTAKGIMK</sequence>
<dbReference type="Pfam" id="PF18998">
    <property type="entry name" value="Flg_new_2"/>
    <property type="match status" value="2"/>
</dbReference>
<dbReference type="InterPro" id="IPR013320">
    <property type="entry name" value="ConA-like_dom_sf"/>
</dbReference>
<evidence type="ECO:0000259" key="2">
    <source>
        <dbReference type="PROSITE" id="PS51236"/>
    </source>
</evidence>
<dbReference type="PANTHER" id="PTHR46957">
    <property type="entry name" value="CYTOKINE RECEPTOR"/>
    <property type="match status" value="1"/>
</dbReference>
<dbReference type="CDD" id="cd00063">
    <property type="entry name" value="FN3"/>
    <property type="match status" value="3"/>
</dbReference>
<evidence type="ECO:0000313" key="3">
    <source>
        <dbReference type="EMBL" id="PQQ67689.1"/>
    </source>
</evidence>
<dbReference type="SUPFAM" id="SSF49899">
    <property type="entry name" value="Concanavalin A-like lectins/glucanases"/>
    <property type="match status" value="1"/>
</dbReference>
<feature type="domain" description="Fibronectin type-III" evidence="1">
    <location>
        <begin position="646"/>
        <end position="732"/>
    </location>
</feature>
<gene>
    <name evidence="3" type="ORF">B9R14_13640</name>
</gene>
<dbReference type="InterPro" id="IPR013783">
    <property type="entry name" value="Ig-like_fold"/>
</dbReference>
<dbReference type="GO" id="GO:0005576">
    <property type="term" value="C:extracellular region"/>
    <property type="evidence" value="ECO:0007669"/>
    <property type="project" value="InterPro"/>
</dbReference>
<evidence type="ECO:0000313" key="4">
    <source>
        <dbReference type="Proteomes" id="UP000239720"/>
    </source>
</evidence>
<proteinExistence type="predicted"/>
<dbReference type="SUPFAM" id="SSF49313">
    <property type="entry name" value="Cadherin-like"/>
    <property type="match status" value="1"/>
</dbReference>
<dbReference type="InterPro" id="IPR015919">
    <property type="entry name" value="Cadherin-like_sf"/>
</dbReference>
<dbReference type="InterPro" id="IPR050713">
    <property type="entry name" value="RTP_Phos/Ushers"/>
</dbReference>
<feature type="domain" description="TSP C-terminal" evidence="2">
    <location>
        <begin position="183"/>
        <end position="390"/>
    </location>
</feature>
<dbReference type="InterPro" id="IPR036116">
    <property type="entry name" value="FN3_sf"/>
</dbReference>
<accession>A0A2S8RD21</accession>
<dbReference type="Pfam" id="PF09479">
    <property type="entry name" value="Flg_new"/>
    <property type="match status" value="1"/>
</dbReference>
<dbReference type="OrthoDB" id="1939004at2"/>
<name>A0A2S8RD21_9FIRM</name>
<dbReference type="GO" id="GO:0005509">
    <property type="term" value="F:calcium ion binding"/>
    <property type="evidence" value="ECO:0007669"/>
    <property type="project" value="InterPro"/>
</dbReference>
<dbReference type="Gene3D" id="2.60.120.200">
    <property type="match status" value="1"/>
</dbReference>
<dbReference type="SUPFAM" id="SSF49265">
    <property type="entry name" value="Fibronectin type III"/>
    <property type="match status" value="2"/>
</dbReference>
<dbReference type="InterPro" id="IPR003961">
    <property type="entry name" value="FN3_dom"/>
</dbReference>
<dbReference type="Proteomes" id="UP000239720">
    <property type="component" value="Unassembled WGS sequence"/>
</dbReference>
<protein>
    <submittedName>
        <fullName evidence="3">Uncharacterized protein</fullName>
    </submittedName>
</protein>
<dbReference type="RefSeq" id="WP_105368426.1">
    <property type="nucleotide sequence ID" value="NZ_NEMB01000003.1"/>
</dbReference>
<dbReference type="InterPro" id="IPR013378">
    <property type="entry name" value="InlB-like_B-rpt"/>
</dbReference>
<dbReference type="Pfam" id="PF05345">
    <property type="entry name" value="He_PIG"/>
    <property type="match status" value="1"/>
</dbReference>
<dbReference type="Pfam" id="PF05735">
    <property type="entry name" value="TSP_C"/>
    <property type="match status" value="1"/>
</dbReference>
<comment type="caution">
    <text evidence="3">The sequence shown here is derived from an EMBL/GenBank/DDBJ whole genome shotgun (WGS) entry which is preliminary data.</text>
</comment>
<reference evidence="3 4" key="1">
    <citation type="journal article" date="2018" name="Syst. Appl. Microbiol.">
        <title>Characterization and high-quality draft genome sequence of Herbivorax saccincola A7, an anaerobic, alkaliphilic, thermophilic, cellulolytic, and xylanolytic bacterium.</title>
        <authorList>
            <person name="Aikawa S."/>
            <person name="Baramee S."/>
            <person name="Sermsathanaswadi J."/>
            <person name="Thianheng P."/>
            <person name="Tachaapaikoon C."/>
            <person name="Shikata A."/>
            <person name="Waeonukul R."/>
            <person name="Pason P."/>
            <person name="Ratanakhanokchai K."/>
            <person name="Kosugi A."/>
        </authorList>
    </citation>
    <scope>NUCLEOTIDE SEQUENCE [LARGE SCALE GENOMIC DNA]</scope>
    <source>
        <strain evidence="3 4">A7</strain>
    </source>
</reference>
<dbReference type="Pfam" id="PF00041">
    <property type="entry name" value="fn3"/>
    <property type="match status" value="2"/>
</dbReference>
<dbReference type="EMBL" id="NEMB01000003">
    <property type="protein sequence ID" value="PQQ67689.1"/>
    <property type="molecule type" value="Genomic_DNA"/>
</dbReference>